<dbReference type="InterPro" id="IPR045865">
    <property type="entry name" value="ACT-like_dom_sf"/>
</dbReference>
<evidence type="ECO:0000256" key="7">
    <source>
        <dbReference type="ARBA" id="ARBA00023027"/>
    </source>
</evidence>
<organism evidence="13 14">
    <name type="scientific">Candidatus Abzuiibacterium crystallinum</name>
    <dbReference type="NCBI Taxonomy" id="1974748"/>
    <lineage>
        <taxon>Bacteria</taxon>
        <taxon>Pseudomonadati</taxon>
        <taxon>Candidatus Omnitrophota</taxon>
        <taxon>Candidatus Abzuiibacterium</taxon>
    </lineage>
</organism>
<dbReference type="InterPro" id="IPR006236">
    <property type="entry name" value="PGDH"/>
</dbReference>
<dbReference type="Gene3D" id="3.40.50.720">
    <property type="entry name" value="NAD(P)-binding Rossmann-like Domain"/>
    <property type="match status" value="2"/>
</dbReference>
<evidence type="ECO:0000256" key="2">
    <source>
        <dbReference type="ARBA" id="ARBA00005216"/>
    </source>
</evidence>
<evidence type="ECO:0000313" key="13">
    <source>
        <dbReference type="EMBL" id="PIQ87572.1"/>
    </source>
</evidence>
<dbReference type="InterPro" id="IPR045626">
    <property type="entry name" value="PGDH_ASB_dom"/>
</dbReference>
<evidence type="ECO:0000256" key="4">
    <source>
        <dbReference type="ARBA" id="ARBA00021582"/>
    </source>
</evidence>
<protein>
    <recommendedName>
        <fullName evidence="4 11">D-3-phosphoglycerate dehydrogenase</fullName>
        <ecNumber evidence="11">1.1.1.95</ecNumber>
    </recommendedName>
</protein>
<dbReference type="SUPFAM" id="SSF52283">
    <property type="entry name" value="Formate/glycerate dehydrogenase catalytic domain-like"/>
    <property type="match status" value="1"/>
</dbReference>
<comment type="pathway">
    <text evidence="2 11">Amino-acid biosynthesis; L-serine biosynthesis; L-serine from 3-phospho-D-glycerate: step 1/3.</text>
</comment>
<dbReference type="SUPFAM" id="SSF143548">
    <property type="entry name" value="Serine metabolism enzymes domain"/>
    <property type="match status" value="1"/>
</dbReference>
<keyword evidence="8 11" id="KW-0718">Serine biosynthesis</keyword>
<dbReference type="InterPro" id="IPR029752">
    <property type="entry name" value="D-isomer_DH_CS1"/>
</dbReference>
<dbReference type="PANTHER" id="PTHR42789">
    <property type="entry name" value="D-ISOMER SPECIFIC 2-HYDROXYACID DEHYDROGENASE FAMILY PROTEIN (AFU_ORTHOLOGUE AFUA_6G10090)"/>
    <property type="match status" value="1"/>
</dbReference>
<evidence type="ECO:0000313" key="14">
    <source>
        <dbReference type="Proteomes" id="UP000230859"/>
    </source>
</evidence>
<evidence type="ECO:0000256" key="10">
    <source>
        <dbReference type="ARBA" id="ARBA00048731"/>
    </source>
</evidence>
<dbReference type="CDD" id="cd04902">
    <property type="entry name" value="ACT_3PGDH-xct"/>
    <property type="match status" value="1"/>
</dbReference>
<dbReference type="EC" id="1.1.1.95" evidence="11"/>
<keyword evidence="6 11" id="KW-0560">Oxidoreductase</keyword>
<evidence type="ECO:0000256" key="11">
    <source>
        <dbReference type="RuleBase" id="RU363003"/>
    </source>
</evidence>
<dbReference type="SUPFAM" id="SSF51735">
    <property type="entry name" value="NAD(P)-binding Rossmann-fold domains"/>
    <property type="match status" value="1"/>
</dbReference>
<dbReference type="FunFam" id="3.40.50.720:FF:000021">
    <property type="entry name" value="D-3-phosphoglycerate dehydrogenase"/>
    <property type="match status" value="1"/>
</dbReference>
<dbReference type="InterPro" id="IPR002912">
    <property type="entry name" value="ACT_dom"/>
</dbReference>
<dbReference type="FunFam" id="3.30.1330.90:FF:000003">
    <property type="entry name" value="D-3-phosphoglycerate dehydrogenase"/>
    <property type="match status" value="1"/>
</dbReference>
<gene>
    <name evidence="13" type="ORF">COV74_00425</name>
</gene>
<dbReference type="Pfam" id="PF00389">
    <property type="entry name" value="2-Hacid_dh"/>
    <property type="match status" value="1"/>
</dbReference>
<sequence length="530" mass="57845">MKTKILVSDPLGEKGLAILKKEKSIQVDVNTGLSEAELVKIIGDYDAVVVRSGTKLTAKVLEQAKKLRLIGRAGVGVDNVDVSAATRQGIVVMNTPEGNTISTCEHTLSMLMALARNIPQANDSVKKGEWDRKRFMGTELNQKTLGVIGLGRIGRQICERALVFGMHVLGYDPFVSKETLRQGGIELVTLEELLKNSDFITVHVPLTEQTKRLINDEAFSKMKKGVYILNCARGGIIDETALLRAIESGKVRGAALDVFESEPPKSNPLLKSERVIVTPHLGAATLEAQENVAVAVAQQIIDALMERGIKNAINVPSLDANTYKVLKPWVKLAERMGLFYAQYFTGSFRKVTIRYGGEVTQYKTDPLTVAVLKGLLSPICGEGVNFVNAPSLAKERSIAVEEIRSTAVEDFTNYIELEVSVNGKQNVVMGTLFGNEDPRIVRINEFRLDARPRGVVLVIHNEDLPGVVGQVGTALGKNKINIADMTLSRISKGKKAFALTVINTDNDIPAKVLKELSNIKPIIDTKVVKL</sequence>
<feature type="domain" description="ACT" evidence="12">
    <location>
        <begin position="456"/>
        <end position="530"/>
    </location>
</feature>
<dbReference type="InterPro" id="IPR029753">
    <property type="entry name" value="D-isomer_DH_CS"/>
</dbReference>
<reference evidence="13 14" key="1">
    <citation type="submission" date="2017-09" db="EMBL/GenBank/DDBJ databases">
        <title>Depth-based differentiation of microbial function through sediment-hosted aquifers and enrichment of novel symbionts in the deep terrestrial subsurface.</title>
        <authorList>
            <person name="Probst A.J."/>
            <person name="Ladd B."/>
            <person name="Jarett J.K."/>
            <person name="Geller-Mcgrath D.E."/>
            <person name="Sieber C.M."/>
            <person name="Emerson J.B."/>
            <person name="Anantharaman K."/>
            <person name="Thomas B.C."/>
            <person name="Malmstrom R."/>
            <person name="Stieglmeier M."/>
            <person name="Klingl A."/>
            <person name="Woyke T."/>
            <person name="Ryan C.M."/>
            <person name="Banfield J.F."/>
        </authorList>
    </citation>
    <scope>NUCLEOTIDE SEQUENCE [LARGE SCALE GENOMIC DNA]</scope>
    <source>
        <strain evidence="13">CG11_big_fil_rev_8_21_14_0_20_45_26</strain>
    </source>
</reference>
<dbReference type="PROSITE" id="PS51671">
    <property type="entry name" value="ACT"/>
    <property type="match status" value="1"/>
</dbReference>
<comment type="caution">
    <text evidence="13">The sequence shown here is derived from an EMBL/GenBank/DDBJ whole genome shotgun (WGS) entry which is preliminary data.</text>
</comment>
<evidence type="ECO:0000256" key="1">
    <source>
        <dbReference type="ARBA" id="ARBA00003800"/>
    </source>
</evidence>
<dbReference type="Gene3D" id="3.30.1330.90">
    <property type="entry name" value="D-3-phosphoglycerate dehydrogenase, domain 3"/>
    <property type="match status" value="1"/>
</dbReference>
<dbReference type="Gene3D" id="3.30.70.260">
    <property type="match status" value="1"/>
</dbReference>
<dbReference type="PANTHER" id="PTHR42789:SF1">
    <property type="entry name" value="D-ISOMER SPECIFIC 2-HYDROXYACID DEHYDROGENASE FAMILY PROTEIN (AFU_ORTHOLOGUE AFUA_6G10090)"/>
    <property type="match status" value="1"/>
</dbReference>
<keyword evidence="5 11" id="KW-0028">Amino-acid biosynthesis</keyword>
<dbReference type="SUPFAM" id="SSF55021">
    <property type="entry name" value="ACT-like"/>
    <property type="match status" value="1"/>
</dbReference>
<dbReference type="GO" id="GO:0051287">
    <property type="term" value="F:NAD binding"/>
    <property type="evidence" value="ECO:0007669"/>
    <property type="project" value="UniProtKB-UniRule"/>
</dbReference>
<dbReference type="Pfam" id="PF19304">
    <property type="entry name" value="PGDH_inter"/>
    <property type="match status" value="1"/>
</dbReference>
<comment type="catalytic activity">
    <reaction evidence="9">
        <text>(R)-2-hydroxyglutarate + NAD(+) = 2-oxoglutarate + NADH + H(+)</text>
        <dbReference type="Rhea" id="RHEA:49612"/>
        <dbReference type="ChEBI" id="CHEBI:15378"/>
        <dbReference type="ChEBI" id="CHEBI:15801"/>
        <dbReference type="ChEBI" id="CHEBI:16810"/>
        <dbReference type="ChEBI" id="CHEBI:57540"/>
        <dbReference type="ChEBI" id="CHEBI:57945"/>
        <dbReference type="EC" id="1.1.1.399"/>
    </reaction>
</comment>
<dbReference type="AlphaFoldDB" id="A0A2H0LT32"/>
<dbReference type="Pfam" id="PF02826">
    <property type="entry name" value="2-Hacid_dh_C"/>
    <property type="match status" value="1"/>
</dbReference>
<dbReference type="EMBL" id="PCVY01000003">
    <property type="protein sequence ID" value="PIQ87572.1"/>
    <property type="molecule type" value="Genomic_DNA"/>
</dbReference>
<evidence type="ECO:0000256" key="6">
    <source>
        <dbReference type="ARBA" id="ARBA00023002"/>
    </source>
</evidence>
<keyword evidence="7 11" id="KW-0520">NAD</keyword>
<accession>A0A2H0LT32</accession>
<dbReference type="GO" id="GO:0006564">
    <property type="term" value="P:L-serine biosynthetic process"/>
    <property type="evidence" value="ECO:0007669"/>
    <property type="project" value="UniProtKB-UniRule"/>
</dbReference>
<dbReference type="PROSITE" id="PS00671">
    <property type="entry name" value="D_2_HYDROXYACID_DH_3"/>
    <property type="match status" value="1"/>
</dbReference>
<dbReference type="CDD" id="cd12173">
    <property type="entry name" value="PGDH_4"/>
    <property type="match status" value="1"/>
</dbReference>
<dbReference type="PROSITE" id="PS00670">
    <property type="entry name" value="D_2_HYDROXYACID_DH_2"/>
    <property type="match status" value="1"/>
</dbReference>
<dbReference type="Proteomes" id="UP000230859">
    <property type="component" value="Unassembled WGS sequence"/>
</dbReference>
<evidence type="ECO:0000259" key="12">
    <source>
        <dbReference type="PROSITE" id="PS51671"/>
    </source>
</evidence>
<comment type="function">
    <text evidence="1">Catalyzes the reversible oxidation of 3-phospho-D-glycerate to 3-phosphonooxypyruvate, the first step of the phosphorylated L-serine biosynthesis pathway. Also catalyzes the reversible oxidation of 2-hydroxyglutarate to 2-oxoglutarate.</text>
</comment>
<dbReference type="InterPro" id="IPR050857">
    <property type="entry name" value="D-2-hydroxyacid_DH"/>
</dbReference>
<evidence type="ECO:0000256" key="3">
    <source>
        <dbReference type="ARBA" id="ARBA00005854"/>
    </source>
</evidence>
<dbReference type="GO" id="GO:0004617">
    <property type="term" value="F:phosphoglycerate dehydrogenase activity"/>
    <property type="evidence" value="ECO:0007669"/>
    <property type="project" value="UniProtKB-UniRule"/>
</dbReference>
<evidence type="ECO:0000256" key="5">
    <source>
        <dbReference type="ARBA" id="ARBA00022605"/>
    </source>
</evidence>
<dbReference type="NCBIfam" id="TIGR01327">
    <property type="entry name" value="PGDH"/>
    <property type="match status" value="1"/>
</dbReference>
<dbReference type="UniPathway" id="UPA00135">
    <property type="reaction ID" value="UER00196"/>
</dbReference>
<dbReference type="Pfam" id="PF01842">
    <property type="entry name" value="ACT"/>
    <property type="match status" value="1"/>
</dbReference>
<name>A0A2H0LT32_9BACT</name>
<dbReference type="InterPro" id="IPR029009">
    <property type="entry name" value="ASB_dom_sf"/>
</dbReference>
<dbReference type="PROSITE" id="PS00065">
    <property type="entry name" value="D_2_HYDROXYACID_DH_1"/>
    <property type="match status" value="1"/>
</dbReference>
<dbReference type="InterPro" id="IPR006139">
    <property type="entry name" value="D-isomer_2_OHA_DH_cat_dom"/>
</dbReference>
<evidence type="ECO:0000256" key="9">
    <source>
        <dbReference type="ARBA" id="ARBA00048126"/>
    </source>
</evidence>
<comment type="catalytic activity">
    <reaction evidence="10 11">
        <text>(2R)-3-phosphoglycerate + NAD(+) = 3-phosphooxypyruvate + NADH + H(+)</text>
        <dbReference type="Rhea" id="RHEA:12641"/>
        <dbReference type="ChEBI" id="CHEBI:15378"/>
        <dbReference type="ChEBI" id="CHEBI:18110"/>
        <dbReference type="ChEBI" id="CHEBI:57540"/>
        <dbReference type="ChEBI" id="CHEBI:57945"/>
        <dbReference type="ChEBI" id="CHEBI:58272"/>
        <dbReference type="EC" id="1.1.1.95"/>
    </reaction>
</comment>
<dbReference type="InterPro" id="IPR006140">
    <property type="entry name" value="D-isomer_DH_NAD-bd"/>
</dbReference>
<proteinExistence type="inferred from homology"/>
<comment type="similarity">
    <text evidence="3 11">Belongs to the D-isomer specific 2-hydroxyacid dehydrogenase family.</text>
</comment>
<evidence type="ECO:0000256" key="8">
    <source>
        <dbReference type="ARBA" id="ARBA00023299"/>
    </source>
</evidence>
<dbReference type="InterPro" id="IPR036291">
    <property type="entry name" value="NAD(P)-bd_dom_sf"/>
</dbReference>